<organism evidence="3 4">
    <name type="scientific">Hymenobacter wooponensis</name>
    <dbReference type="NCBI Taxonomy" id="1525360"/>
    <lineage>
        <taxon>Bacteria</taxon>
        <taxon>Pseudomonadati</taxon>
        <taxon>Bacteroidota</taxon>
        <taxon>Cytophagia</taxon>
        <taxon>Cytophagales</taxon>
        <taxon>Hymenobacteraceae</taxon>
        <taxon>Hymenobacter</taxon>
    </lineage>
</organism>
<evidence type="ECO:0000256" key="1">
    <source>
        <dbReference type="SAM" id="Phobius"/>
    </source>
</evidence>
<proteinExistence type="predicted"/>
<evidence type="ECO:0000313" key="4">
    <source>
        <dbReference type="Proteomes" id="UP000298284"/>
    </source>
</evidence>
<evidence type="ECO:0000259" key="2">
    <source>
        <dbReference type="Pfam" id="PF01757"/>
    </source>
</evidence>
<accession>A0A4Z0MLH5</accession>
<dbReference type="AlphaFoldDB" id="A0A4Z0MLH5"/>
<gene>
    <name evidence="3" type="ORF">EU557_10565</name>
</gene>
<dbReference type="GO" id="GO:0016747">
    <property type="term" value="F:acyltransferase activity, transferring groups other than amino-acyl groups"/>
    <property type="evidence" value="ECO:0007669"/>
    <property type="project" value="InterPro"/>
</dbReference>
<dbReference type="Proteomes" id="UP000298284">
    <property type="component" value="Unassembled WGS sequence"/>
</dbReference>
<keyword evidence="1" id="KW-0812">Transmembrane</keyword>
<comment type="caution">
    <text evidence="3">The sequence shown here is derived from an EMBL/GenBank/DDBJ whole genome shotgun (WGS) entry which is preliminary data.</text>
</comment>
<keyword evidence="4" id="KW-1185">Reference proteome</keyword>
<dbReference type="OrthoDB" id="9796461at2"/>
<dbReference type="RefSeq" id="WP_135530434.1">
    <property type="nucleotide sequence ID" value="NZ_SRKZ01000003.1"/>
</dbReference>
<dbReference type="InterPro" id="IPR002656">
    <property type="entry name" value="Acyl_transf_3_dom"/>
</dbReference>
<feature type="transmembrane region" description="Helical" evidence="1">
    <location>
        <begin position="33"/>
        <end position="52"/>
    </location>
</feature>
<sequence length="67" mass="7686">MDGFFLLSGYLIVKSWDGKPDWRDFFEKRIRRIYPGFIVASLLSVFVLAPWGQTNLAPTSQPSTANY</sequence>
<keyword evidence="1" id="KW-1133">Transmembrane helix</keyword>
<dbReference type="EMBL" id="SRKZ01000003">
    <property type="protein sequence ID" value="TGD80279.1"/>
    <property type="molecule type" value="Genomic_DNA"/>
</dbReference>
<protein>
    <recommendedName>
        <fullName evidence="2">Acyltransferase 3 domain-containing protein</fullName>
    </recommendedName>
</protein>
<evidence type="ECO:0000313" key="3">
    <source>
        <dbReference type="EMBL" id="TGD80279.1"/>
    </source>
</evidence>
<feature type="domain" description="Acyltransferase 3" evidence="2">
    <location>
        <begin position="1"/>
        <end position="54"/>
    </location>
</feature>
<name>A0A4Z0MLH5_9BACT</name>
<keyword evidence="1" id="KW-0472">Membrane</keyword>
<dbReference type="Pfam" id="PF01757">
    <property type="entry name" value="Acyl_transf_3"/>
    <property type="match status" value="1"/>
</dbReference>
<reference evidence="3 4" key="1">
    <citation type="submission" date="2019-04" db="EMBL/GenBank/DDBJ databases">
        <authorList>
            <person name="Feng G."/>
            <person name="Zhang J."/>
            <person name="Zhu H."/>
        </authorList>
    </citation>
    <scope>NUCLEOTIDE SEQUENCE [LARGE SCALE GENOMIC DNA]</scope>
    <source>
        <strain evidence="3 4">JCM 19491</strain>
    </source>
</reference>